<dbReference type="Proteomes" id="UP000095284">
    <property type="component" value="Unplaced"/>
</dbReference>
<evidence type="ECO:0000313" key="4">
    <source>
        <dbReference type="EMBL" id="CAG9115866.1"/>
    </source>
</evidence>
<evidence type="ECO:0000313" key="5">
    <source>
        <dbReference type="Proteomes" id="UP000095284"/>
    </source>
</evidence>
<dbReference type="AlphaFoldDB" id="A0A1I7RHB8"/>
<dbReference type="WBParaSite" id="BXY_0009500.1">
    <property type="protein sequence ID" value="BXY_0009500.1"/>
    <property type="gene ID" value="BXY_0009500"/>
</dbReference>
<dbReference type="EMBL" id="CAJFDI010000004">
    <property type="protein sequence ID" value="CAD5226443.1"/>
    <property type="molecule type" value="Genomic_DNA"/>
</dbReference>
<feature type="compositionally biased region" description="Basic residues" evidence="1">
    <location>
        <begin position="325"/>
        <end position="339"/>
    </location>
</feature>
<reference evidence="7" key="1">
    <citation type="submission" date="2016-11" db="UniProtKB">
        <authorList>
            <consortium name="WormBaseParasite"/>
        </authorList>
    </citation>
    <scope>IDENTIFICATION</scope>
</reference>
<feature type="signal peptide" evidence="2">
    <location>
        <begin position="1"/>
        <end position="21"/>
    </location>
</feature>
<protein>
    <submittedName>
        <fullName evidence="3">(pine wood nematode) hypothetical protein</fullName>
    </submittedName>
</protein>
<evidence type="ECO:0000313" key="6">
    <source>
        <dbReference type="Proteomes" id="UP000659654"/>
    </source>
</evidence>
<name>A0A1I7RHB8_BURXY</name>
<dbReference type="Proteomes" id="UP000659654">
    <property type="component" value="Unassembled WGS sequence"/>
</dbReference>
<accession>A0A1I7RHB8</accession>
<feature type="region of interest" description="Disordered" evidence="1">
    <location>
        <begin position="311"/>
        <end position="345"/>
    </location>
</feature>
<proteinExistence type="predicted"/>
<gene>
    <name evidence="3" type="ORF">BXYJ_LOCUS9047</name>
</gene>
<dbReference type="OrthoDB" id="5877226at2759"/>
<dbReference type="EMBL" id="CAJFCV020000004">
    <property type="protein sequence ID" value="CAG9115866.1"/>
    <property type="molecule type" value="Genomic_DNA"/>
</dbReference>
<sequence length="534" mass="61109">MFPPAYTLTVLVLTLLQFSFDKNFRNVCEKEGLGQTNATSACQNNRDRKEIRQLNDNELTYFINIYNENLLNNNTQQWGDEISELGVVQIFDELLEKKLKTPYWDYRIDLNLSDPSSGAIWDDPRFSKVSEAVDAQWLAEFINNDIQEDSNDFFDDPNIDLWKRRAEALNAMRKVKGNDVFWHLLILVSIETGIDQQRIIINKTNCAEYHTLYWNGTHCTSYLRDGAHCLSNSECVTKQCNRQVCGVKKLITTTTSTTPSPTPQSFTTSYKIPPIVYPTQSNLAENATNLAEISHKNFPWMTTEFLAKELEPPPKFTLSKSQKSEKKKKSKKRKHKKGRTTVATTEPTFYDQIPPTTLETAPTLPGTSPPEALNETNTPIEPERYEADTLDALLVYMPKAKEPAGMIPWTNRMPFRMAYFSFTIIEGGLGKNRKLKEKGARRSKGARIYVKGLDMPSGYKQVTQGKQLRNGIGALARTLHPDNNGPFVEFKMRVENRYGIACKQMCLDSHQRYRRCARKTIRLSPYKRGGSIHR</sequence>
<organism evidence="5 7">
    <name type="scientific">Bursaphelenchus xylophilus</name>
    <name type="common">Pinewood nematode worm</name>
    <name type="synonym">Aphelenchoides xylophilus</name>
    <dbReference type="NCBI Taxonomy" id="6326"/>
    <lineage>
        <taxon>Eukaryota</taxon>
        <taxon>Metazoa</taxon>
        <taxon>Ecdysozoa</taxon>
        <taxon>Nematoda</taxon>
        <taxon>Chromadorea</taxon>
        <taxon>Rhabditida</taxon>
        <taxon>Tylenchina</taxon>
        <taxon>Tylenchomorpha</taxon>
        <taxon>Aphelenchoidea</taxon>
        <taxon>Aphelenchoididae</taxon>
        <taxon>Bursaphelenchus</taxon>
    </lineage>
</organism>
<evidence type="ECO:0000256" key="2">
    <source>
        <dbReference type="SAM" id="SignalP"/>
    </source>
</evidence>
<evidence type="ECO:0000256" key="1">
    <source>
        <dbReference type="SAM" id="MobiDB-lite"/>
    </source>
</evidence>
<keyword evidence="2" id="KW-0732">Signal</keyword>
<keyword evidence="6" id="KW-1185">Reference proteome</keyword>
<reference evidence="4" key="2">
    <citation type="submission" date="2020-08" db="EMBL/GenBank/DDBJ databases">
        <authorList>
            <person name="Kikuchi T."/>
        </authorList>
    </citation>
    <scope>NUCLEOTIDE SEQUENCE</scope>
    <source>
        <strain evidence="3">Ka4C1</strain>
    </source>
</reference>
<feature type="chain" id="PRO_5035359061" evidence="2">
    <location>
        <begin position="22"/>
        <end position="534"/>
    </location>
</feature>
<evidence type="ECO:0000313" key="3">
    <source>
        <dbReference type="EMBL" id="CAD5226443.1"/>
    </source>
</evidence>
<evidence type="ECO:0000313" key="7">
    <source>
        <dbReference type="WBParaSite" id="BXY_0009500.1"/>
    </source>
</evidence>
<dbReference type="Proteomes" id="UP000582659">
    <property type="component" value="Unassembled WGS sequence"/>
</dbReference>